<keyword evidence="3" id="KW-1185">Reference proteome</keyword>
<accession>A0A1H9MRW3</accession>
<dbReference type="InterPro" id="IPR036412">
    <property type="entry name" value="HAD-like_sf"/>
</dbReference>
<evidence type="ECO:0000313" key="2">
    <source>
        <dbReference type="EMBL" id="SER26378.1"/>
    </source>
</evidence>
<dbReference type="RefSeq" id="WP_092498452.1">
    <property type="nucleotide sequence ID" value="NZ_FOFG01000014.1"/>
</dbReference>
<dbReference type="SUPFAM" id="SSF56784">
    <property type="entry name" value="HAD-like"/>
    <property type="match status" value="1"/>
</dbReference>
<dbReference type="EMBL" id="FOFG01000014">
    <property type="protein sequence ID" value="SER26378.1"/>
    <property type="molecule type" value="Genomic_DNA"/>
</dbReference>
<dbReference type="STRING" id="1855383.SAMN05216548_11421"/>
<dbReference type="InterPro" id="IPR056782">
    <property type="entry name" value="HAD_PNKP"/>
</dbReference>
<dbReference type="Pfam" id="PF25109">
    <property type="entry name" value="HAD_PNKP"/>
    <property type="match status" value="1"/>
</dbReference>
<dbReference type="InterPro" id="IPR023214">
    <property type="entry name" value="HAD_sf"/>
</dbReference>
<sequence>MSRPCIIMDIDGTLSNAEHRVHLLGGRTNSAIDQAPDWEAFLAAAADDTVNEEIKLLNNAMSAHVPVFICTGRKDDQLEMTSAWLKKFGITYNFLLMRDRRDRRPDTEIKKEMLDQIRETGFEPLFAVEDRKSVTAMWRENGVRCLQVCEGDY</sequence>
<proteinExistence type="predicted"/>
<dbReference type="Gene3D" id="3.40.50.1000">
    <property type="entry name" value="HAD superfamily/HAD-like"/>
    <property type="match status" value="1"/>
</dbReference>
<name>A0A1H9MRW3_9HYPH</name>
<organism evidence="2 3">
    <name type="scientific">Faunimonas pinastri</name>
    <dbReference type="NCBI Taxonomy" id="1855383"/>
    <lineage>
        <taxon>Bacteria</taxon>
        <taxon>Pseudomonadati</taxon>
        <taxon>Pseudomonadota</taxon>
        <taxon>Alphaproteobacteria</taxon>
        <taxon>Hyphomicrobiales</taxon>
        <taxon>Afifellaceae</taxon>
        <taxon>Faunimonas</taxon>
    </lineage>
</organism>
<evidence type="ECO:0000259" key="1">
    <source>
        <dbReference type="Pfam" id="PF25109"/>
    </source>
</evidence>
<reference evidence="2 3" key="1">
    <citation type="submission" date="2016-10" db="EMBL/GenBank/DDBJ databases">
        <authorList>
            <person name="de Groot N.N."/>
        </authorList>
    </citation>
    <scope>NUCLEOTIDE SEQUENCE [LARGE SCALE GENOMIC DNA]</scope>
    <source>
        <strain evidence="2 3">A52C2</strain>
    </source>
</reference>
<evidence type="ECO:0000313" key="3">
    <source>
        <dbReference type="Proteomes" id="UP000199647"/>
    </source>
</evidence>
<protein>
    <submittedName>
        <fullName evidence="2">HAD superfamily, subfamily IIIB (Acid phosphatase)</fullName>
    </submittedName>
</protein>
<feature type="domain" description="Polynucleotide kinase PNKP phosphatase" evidence="1">
    <location>
        <begin position="5"/>
        <end position="153"/>
    </location>
</feature>
<dbReference type="AlphaFoldDB" id="A0A1H9MRW3"/>
<dbReference type="OrthoDB" id="7592866at2"/>
<gene>
    <name evidence="2" type="ORF">SAMN05216548_11421</name>
</gene>
<dbReference type="Proteomes" id="UP000199647">
    <property type="component" value="Unassembled WGS sequence"/>
</dbReference>